<feature type="domain" description="Cache" evidence="14">
    <location>
        <begin position="62"/>
        <end position="233"/>
    </location>
</feature>
<feature type="domain" description="Signal transduction histidine kinase subgroup 2 dimerisation and phosphoacceptor" evidence="15">
    <location>
        <begin position="349"/>
        <end position="420"/>
    </location>
</feature>
<name>A0A2K8K7F1_9RHOB</name>
<keyword evidence="9" id="KW-0418">Kinase</keyword>
<reference evidence="16 17" key="1">
    <citation type="submission" date="2017-11" db="EMBL/GenBank/DDBJ databases">
        <title>Revised Sequence and Annotation of the Rhodobaca barguzinensis strain alga05 Genome.</title>
        <authorList>
            <person name="Kopejtka K."/>
            <person name="Tomasch J.M."/>
            <person name="Bunk B."/>
            <person name="Koblizek M."/>
        </authorList>
    </citation>
    <scope>NUCLEOTIDE SEQUENCE [LARGE SCALE GENOMIC DNA]</scope>
    <source>
        <strain evidence="17">alga05</strain>
    </source>
</reference>
<dbReference type="CDD" id="cd12914">
    <property type="entry name" value="PDC1_DGC_like"/>
    <property type="match status" value="1"/>
</dbReference>
<gene>
    <name evidence="16" type="ORF">BG454_05770</name>
</gene>
<dbReference type="InterPro" id="IPR011495">
    <property type="entry name" value="Sig_transdc_His_kin_sub2_dim/P"/>
</dbReference>
<evidence type="ECO:0000313" key="16">
    <source>
        <dbReference type="EMBL" id="ATX65392.1"/>
    </source>
</evidence>
<evidence type="ECO:0000259" key="14">
    <source>
        <dbReference type="Pfam" id="PF02743"/>
    </source>
</evidence>
<dbReference type="AlphaFoldDB" id="A0A2K8K7F1"/>
<dbReference type="Proteomes" id="UP000228948">
    <property type="component" value="Chromosome"/>
</dbReference>
<dbReference type="OrthoDB" id="9767435at2"/>
<comment type="subcellular location">
    <subcellularLocation>
        <location evidence="2">Cell membrane</location>
        <topology evidence="2">Multi-pass membrane protein</topology>
    </subcellularLocation>
</comment>
<dbReference type="Pfam" id="PF02743">
    <property type="entry name" value="dCache_1"/>
    <property type="match status" value="1"/>
</dbReference>
<dbReference type="InterPro" id="IPR036890">
    <property type="entry name" value="HATPase_C_sf"/>
</dbReference>
<dbReference type="GO" id="GO:0005524">
    <property type="term" value="F:ATP binding"/>
    <property type="evidence" value="ECO:0007669"/>
    <property type="project" value="UniProtKB-KW"/>
</dbReference>
<organism evidence="16 17">
    <name type="scientific">Roseinatronobacter bogoriensis subsp. barguzinensis</name>
    <dbReference type="NCBI Taxonomy" id="441209"/>
    <lineage>
        <taxon>Bacteria</taxon>
        <taxon>Pseudomonadati</taxon>
        <taxon>Pseudomonadota</taxon>
        <taxon>Alphaproteobacteria</taxon>
        <taxon>Rhodobacterales</taxon>
        <taxon>Paracoccaceae</taxon>
        <taxon>Roseinatronobacter</taxon>
    </lineage>
</organism>
<evidence type="ECO:0000259" key="15">
    <source>
        <dbReference type="Pfam" id="PF07568"/>
    </source>
</evidence>
<dbReference type="Gene3D" id="3.30.565.10">
    <property type="entry name" value="Histidine kinase-like ATPase, C-terminal domain"/>
    <property type="match status" value="1"/>
</dbReference>
<dbReference type="InterPro" id="IPR033479">
    <property type="entry name" value="dCache_1"/>
</dbReference>
<keyword evidence="8" id="KW-0547">Nucleotide-binding</keyword>
<evidence type="ECO:0000256" key="8">
    <source>
        <dbReference type="ARBA" id="ARBA00022741"/>
    </source>
</evidence>
<evidence type="ECO:0000256" key="12">
    <source>
        <dbReference type="ARBA" id="ARBA00023136"/>
    </source>
</evidence>
<dbReference type="STRING" id="441209.GCA_001870665_00070"/>
<evidence type="ECO:0000256" key="4">
    <source>
        <dbReference type="ARBA" id="ARBA00022475"/>
    </source>
</evidence>
<dbReference type="GO" id="GO:0005886">
    <property type="term" value="C:plasma membrane"/>
    <property type="evidence" value="ECO:0007669"/>
    <property type="project" value="UniProtKB-SubCell"/>
</dbReference>
<dbReference type="Gene3D" id="3.30.450.20">
    <property type="entry name" value="PAS domain"/>
    <property type="match status" value="2"/>
</dbReference>
<evidence type="ECO:0000256" key="7">
    <source>
        <dbReference type="ARBA" id="ARBA00022692"/>
    </source>
</evidence>
<dbReference type="EC" id="2.7.13.3" evidence="3"/>
<keyword evidence="5" id="KW-0597">Phosphoprotein</keyword>
<dbReference type="EMBL" id="CP024899">
    <property type="protein sequence ID" value="ATX65392.1"/>
    <property type="molecule type" value="Genomic_DNA"/>
</dbReference>
<keyword evidence="4" id="KW-1003">Cell membrane</keyword>
<dbReference type="Pfam" id="PF07568">
    <property type="entry name" value="HisKA_2"/>
    <property type="match status" value="1"/>
</dbReference>
<accession>A0A2K8K7F1</accession>
<evidence type="ECO:0000256" key="1">
    <source>
        <dbReference type="ARBA" id="ARBA00000085"/>
    </source>
</evidence>
<evidence type="ECO:0000256" key="3">
    <source>
        <dbReference type="ARBA" id="ARBA00012438"/>
    </source>
</evidence>
<dbReference type="GO" id="GO:0004673">
    <property type="term" value="F:protein histidine kinase activity"/>
    <property type="evidence" value="ECO:0007669"/>
    <property type="project" value="UniProtKB-EC"/>
</dbReference>
<evidence type="ECO:0000256" key="2">
    <source>
        <dbReference type="ARBA" id="ARBA00004651"/>
    </source>
</evidence>
<evidence type="ECO:0000256" key="5">
    <source>
        <dbReference type="ARBA" id="ARBA00022553"/>
    </source>
</evidence>
<evidence type="ECO:0000256" key="11">
    <source>
        <dbReference type="ARBA" id="ARBA00022989"/>
    </source>
</evidence>
<evidence type="ECO:0000256" key="6">
    <source>
        <dbReference type="ARBA" id="ARBA00022679"/>
    </source>
</evidence>
<evidence type="ECO:0000313" key="17">
    <source>
        <dbReference type="Proteomes" id="UP000228948"/>
    </source>
</evidence>
<keyword evidence="11 13" id="KW-1133">Transmembrane helix</keyword>
<dbReference type="RefSeq" id="WP_071478967.1">
    <property type="nucleotide sequence ID" value="NZ_CP024899.1"/>
</dbReference>
<keyword evidence="17" id="KW-1185">Reference proteome</keyword>
<evidence type="ECO:0000256" key="10">
    <source>
        <dbReference type="ARBA" id="ARBA00022840"/>
    </source>
</evidence>
<keyword evidence="10" id="KW-0067">ATP-binding</keyword>
<evidence type="ECO:0000256" key="13">
    <source>
        <dbReference type="SAM" id="Phobius"/>
    </source>
</evidence>
<evidence type="ECO:0000256" key="9">
    <source>
        <dbReference type="ARBA" id="ARBA00022777"/>
    </source>
</evidence>
<sequence>MLTLALAPLGSIAIYSEIENWHTQKTAFETGLIARTIETVTGQRALLESAMLSADTLSPLVADRLENTTACSAFLESFIAESGFYSFAGFIDARGQMACISEGEPVDFSQSEGFAAASANPRASFSFQPSGVITGRPVVLINRPVFDGDTFLGFLSISISRRTFDMIATMPDSETSPRVSFLVNHQGQTLTSADKPDAEDFLPQPAIMQEMISARHGVFSSISVAGKERLFSVAELVPGQLFVLGSWNVDESRSFNLWRVGFPFLMWLASVAVVMFAVNYMVVRHLRHINTQLRRFALGNREEFQRLPDEAPAELREIDSTFTKMARLIRRDEVEREDALREKTVLLKEVHHRVKNNLQLIASILNLQLRRITDSDARNILHGVQARVRSLASIHRRLYEQDRISNSNATEFFETILRETLTLAQSKQSGLKVETEFEPVILPPDKIIPVALLFAEALTNALKHAKPPRADAPPLLRISFAARDGQAELRVRNSVSDTGNEAVSYGLGQELMTAFALQVHGEFESGAVHDDNGAGWEMRLRLGDAGLNEDGPDAVTA</sequence>
<proteinExistence type="predicted"/>
<keyword evidence="12 13" id="KW-0472">Membrane</keyword>
<dbReference type="KEGG" id="rbg:BG454_05770"/>
<keyword evidence="7 13" id="KW-0812">Transmembrane</keyword>
<protein>
    <recommendedName>
        <fullName evidence="3">histidine kinase</fullName>
        <ecNumber evidence="3">2.7.13.3</ecNumber>
    </recommendedName>
</protein>
<dbReference type="PANTHER" id="PTHR41523">
    <property type="entry name" value="TWO-COMPONENT SYSTEM SENSOR PROTEIN"/>
    <property type="match status" value="1"/>
</dbReference>
<dbReference type="PANTHER" id="PTHR41523:SF8">
    <property type="entry name" value="ETHYLENE RESPONSE SENSOR PROTEIN"/>
    <property type="match status" value="1"/>
</dbReference>
<keyword evidence="6" id="KW-0808">Transferase</keyword>
<feature type="transmembrane region" description="Helical" evidence="13">
    <location>
        <begin position="264"/>
        <end position="283"/>
    </location>
</feature>
<comment type="catalytic activity">
    <reaction evidence="1">
        <text>ATP + protein L-histidine = ADP + protein N-phospho-L-histidine.</text>
        <dbReference type="EC" id="2.7.13.3"/>
    </reaction>
</comment>